<evidence type="ECO:0000256" key="4">
    <source>
        <dbReference type="ARBA" id="ARBA00022989"/>
    </source>
</evidence>
<feature type="transmembrane region" description="Helical" evidence="6">
    <location>
        <begin position="372"/>
        <end position="391"/>
    </location>
</feature>
<feature type="transmembrane region" description="Helical" evidence="6">
    <location>
        <begin position="77"/>
        <end position="96"/>
    </location>
</feature>
<protein>
    <submittedName>
        <fullName evidence="8">TCR/Tet family MFS transporter</fullName>
    </submittedName>
</protein>
<evidence type="ECO:0000313" key="9">
    <source>
        <dbReference type="Proteomes" id="UP000727907"/>
    </source>
</evidence>
<accession>A0ABS6IS41</accession>
<dbReference type="PROSITE" id="PS50850">
    <property type="entry name" value="MFS"/>
    <property type="match status" value="1"/>
</dbReference>
<gene>
    <name evidence="8" type="ORF">KQ910_24000</name>
</gene>
<dbReference type="CDD" id="cd17388">
    <property type="entry name" value="MFS_TetA"/>
    <property type="match status" value="1"/>
</dbReference>
<proteinExistence type="predicted"/>
<dbReference type="PROSITE" id="PS00216">
    <property type="entry name" value="SUGAR_TRANSPORT_1"/>
    <property type="match status" value="1"/>
</dbReference>
<feature type="transmembrane region" description="Helical" evidence="6">
    <location>
        <begin position="134"/>
        <end position="157"/>
    </location>
</feature>
<keyword evidence="9" id="KW-1185">Reference proteome</keyword>
<feature type="transmembrane region" description="Helical" evidence="6">
    <location>
        <begin position="282"/>
        <end position="299"/>
    </location>
</feature>
<keyword evidence="3 6" id="KW-0812">Transmembrane</keyword>
<comment type="caution">
    <text evidence="8">The sequence shown here is derived from an EMBL/GenBank/DDBJ whole genome shotgun (WGS) entry which is preliminary data.</text>
</comment>
<feature type="transmembrane region" description="Helical" evidence="6">
    <location>
        <begin position="46"/>
        <end position="65"/>
    </location>
</feature>
<sequence length="402" mass="42026">MNTRRALAFIFCTVALDVLALGVMIPVLPTIVLGFMGGDTAGAAEMFGVFATVWALMQFLCSPLLGALSDRYGRRPVILISCLGLGLDYIFMALAPSLLLLLVGRVISGITSATIGTSFAYIADVTKPEERARAFGLVGMAFGLGFVVGPAIGGLLGSVDPRLPFWISAAACLANAAFGWFVLPESLPPEKRMEFAWKRANPIGSLRLLASHRQLLGLAAVDFLGNFAHQVLPAVFVLYAGHRYGWGEMTVGLTLAFVGICTAIVQGLLIGPIVGRFGSRRALIAGLLAGALGMSIYGLAETGPWFWAGVPVMAFWGLAGPAVQDMMTRRVGGSEQGQLQGANSASRSIAGLVSPGLFAVMFAWTIDTLPGAAFLLAGLLLLAAAAVAWIATSRTRPAAPAP</sequence>
<evidence type="ECO:0000256" key="6">
    <source>
        <dbReference type="SAM" id="Phobius"/>
    </source>
</evidence>
<name>A0ABS6IS41_9HYPH</name>
<organism evidence="8 9">
    <name type="scientific">Reyranella humidisoli</name>
    <dbReference type="NCBI Taxonomy" id="2849149"/>
    <lineage>
        <taxon>Bacteria</taxon>
        <taxon>Pseudomonadati</taxon>
        <taxon>Pseudomonadota</taxon>
        <taxon>Alphaproteobacteria</taxon>
        <taxon>Hyphomicrobiales</taxon>
        <taxon>Reyranellaceae</taxon>
        <taxon>Reyranella</taxon>
    </lineage>
</organism>
<dbReference type="Proteomes" id="UP000727907">
    <property type="component" value="Unassembled WGS sequence"/>
</dbReference>
<dbReference type="PANTHER" id="PTHR23504">
    <property type="entry name" value="MAJOR FACILITATOR SUPERFAMILY DOMAIN-CONTAINING PROTEIN 10"/>
    <property type="match status" value="1"/>
</dbReference>
<dbReference type="Pfam" id="PF07690">
    <property type="entry name" value="MFS_1"/>
    <property type="match status" value="1"/>
</dbReference>
<keyword evidence="2" id="KW-0813">Transport</keyword>
<feature type="domain" description="Major facilitator superfamily (MFS) profile" evidence="7">
    <location>
        <begin position="6"/>
        <end position="396"/>
    </location>
</feature>
<dbReference type="EMBL" id="JAHOPB010000003">
    <property type="protein sequence ID" value="MBU8876860.1"/>
    <property type="molecule type" value="Genomic_DNA"/>
</dbReference>
<feature type="transmembrane region" description="Helical" evidence="6">
    <location>
        <begin position="344"/>
        <end position="366"/>
    </location>
</feature>
<dbReference type="InterPro" id="IPR005829">
    <property type="entry name" value="Sugar_transporter_CS"/>
</dbReference>
<feature type="transmembrane region" description="Helical" evidence="6">
    <location>
        <begin position="215"/>
        <end position="239"/>
    </location>
</feature>
<evidence type="ECO:0000256" key="3">
    <source>
        <dbReference type="ARBA" id="ARBA00022692"/>
    </source>
</evidence>
<evidence type="ECO:0000256" key="2">
    <source>
        <dbReference type="ARBA" id="ARBA00022448"/>
    </source>
</evidence>
<evidence type="ECO:0000256" key="5">
    <source>
        <dbReference type="ARBA" id="ARBA00023136"/>
    </source>
</evidence>
<dbReference type="InterPro" id="IPR011701">
    <property type="entry name" value="MFS"/>
</dbReference>
<evidence type="ECO:0000313" key="8">
    <source>
        <dbReference type="EMBL" id="MBU8876860.1"/>
    </source>
</evidence>
<keyword evidence="5 6" id="KW-0472">Membrane</keyword>
<keyword evidence="4 6" id="KW-1133">Transmembrane helix</keyword>
<dbReference type="PANTHER" id="PTHR23504:SF15">
    <property type="entry name" value="MAJOR FACILITATOR SUPERFAMILY (MFS) PROFILE DOMAIN-CONTAINING PROTEIN"/>
    <property type="match status" value="1"/>
</dbReference>
<feature type="transmembrane region" description="Helical" evidence="6">
    <location>
        <begin position="163"/>
        <end position="183"/>
    </location>
</feature>
<dbReference type="RefSeq" id="WP_216966080.1">
    <property type="nucleotide sequence ID" value="NZ_JAHOPB010000003.1"/>
</dbReference>
<reference evidence="8 9" key="1">
    <citation type="submission" date="2021-06" db="EMBL/GenBank/DDBJ databases">
        <authorList>
            <person name="Lee D.H."/>
        </authorList>
    </citation>
    <scope>NUCLEOTIDE SEQUENCE [LARGE SCALE GENOMIC DNA]</scope>
    <source>
        <strain evidence="8 9">MMS21-HV4-11</strain>
    </source>
</reference>
<dbReference type="InterPro" id="IPR020846">
    <property type="entry name" value="MFS_dom"/>
</dbReference>
<feature type="transmembrane region" description="Helical" evidence="6">
    <location>
        <begin position="305"/>
        <end position="323"/>
    </location>
</feature>
<feature type="transmembrane region" description="Helical" evidence="6">
    <location>
        <begin position="102"/>
        <end position="122"/>
    </location>
</feature>
<feature type="transmembrane region" description="Helical" evidence="6">
    <location>
        <begin position="251"/>
        <end position="270"/>
    </location>
</feature>
<evidence type="ECO:0000256" key="1">
    <source>
        <dbReference type="ARBA" id="ARBA00004141"/>
    </source>
</evidence>
<comment type="subcellular location">
    <subcellularLocation>
        <location evidence="1">Membrane</location>
        <topology evidence="1">Multi-pass membrane protein</topology>
    </subcellularLocation>
</comment>
<evidence type="ECO:0000259" key="7">
    <source>
        <dbReference type="PROSITE" id="PS50850"/>
    </source>
</evidence>